<dbReference type="RefSeq" id="WP_027886368.1">
    <property type="nucleotide sequence ID" value="NZ_JBHSXZ010000035.1"/>
</dbReference>
<accession>A0A399E9V6</accession>
<dbReference type="PRINTS" id="PR00455">
    <property type="entry name" value="HTHTETR"/>
</dbReference>
<comment type="caution">
    <text evidence="6">The sequence shown here is derived from an EMBL/GenBank/DDBJ whole genome shotgun (WGS) entry which is preliminary data.</text>
</comment>
<dbReference type="Proteomes" id="UP000266089">
    <property type="component" value="Unassembled WGS sequence"/>
</dbReference>
<dbReference type="InterPro" id="IPR049444">
    <property type="entry name" value="TetR_C_44"/>
</dbReference>
<dbReference type="GO" id="GO:0000976">
    <property type="term" value="F:transcription cis-regulatory region binding"/>
    <property type="evidence" value="ECO:0007669"/>
    <property type="project" value="TreeGrafter"/>
</dbReference>
<dbReference type="PANTHER" id="PTHR30055">
    <property type="entry name" value="HTH-TYPE TRANSCRIPTIONAL REGULATOR RUTR"/>
    <property type="match status" value="1"/>
</dbReference>
<feature type="domain" description="HTH tetR-type" evidence="5">
    <location>
        <begin position="10"/>
        <end position="70"/>
    </location>
</feature>
<keyword evidence="3" id="KW-0804">Transcription</keyword>
<dbReference type="SUPFAM" id="SSF46689">
    <property type="entry name" value="Homeodomain-like"/>
    <property type="match status" value="1"/>
</dbReference>
<dbReference type="EMBL" id="QWKX01000004">
    <property type="protein sequence ID" value="RIH79620.1"/>
    <property type="molecule type" value="Genomic_DNA"/>
</dbReference>
<dbReference type="InterPro" id="IPR050109">
    <property type="entry name" value="HTH-type_TetR-like_transc_reg"/>
</dbReference>
<keyword evidence="1" id="KW-0805">Transcription regulation</keyword>
<evidence type="ECO:0000313" key="6">
    <source>
        <dbReference type="EMBL" id="RIH79620.1"/>
    </source>
</evidence>
<feature type="DNA-binding region" description="H-T-H motif" evidence="4">
    <location>
        <begin position="33"/>
        <end position="52"/>
    </location>
</feature>
<evidence type="ECO:0000256" key="2">
    <source>
        <dbReference type="ARBA" id="ARBA00023125"/>
    </source>
</evidence>
<dbReference type="InterPro" id="IPR009057">
    <property type="entry name" value="Homeodomain-like_sf"/>
</dbReference>
<gene>
    <name evidence="6" type="primary">kstR2_1</name>
    <name evidence="6" type="ORF">Mcate_00259</name>
</gene>
<dbReference type="AlphaFoldDB" id="A0A399E9V6"/>
<evidence type="ECO:0000259" key="5">
    <source>
        <dbReference type="PROSITE" id="PS50977"/>
    </source>
</evidence>
<dbReference type="OrthoDB" id="268339at2"/>
<dbReference type="Pfam" id="PF21776">
    <property type="entry name" value="TetR_C_44"/>
    <property type="match status" value="1"/>
</dbReference>
<reference evidence="6 7" key="1">
    <citation type="submission" date="2018-08" db="EMBL/GenBank/DDBJ databases">
        <title>Meiothermus cateniformans JCM 15151 genome sequencing project.</title>
        <authorList>
            <person name="Da Costa M.S."/>
            <person name="Albuquerque L."/>
            <person name="Raposo P."/>
            <person name="Froufe H.J.C."/>
            <person name="Barroso C.S."/>
            <person name="Egas C."/>
        </authorList>
    </citation>
    <scope>NUCLEOTIDE SEQUENCE [LARGE SCALE GENOMIC DNA]</scope>
    <source>
        <strain evidence="6 7">JCM 15151</strain>
    </source>
</reference>
<evidence type="ECO:0000256" key="1">
    <source>
        <dbReference type="ARBA" id="ARBA00023015"/>
    </source>
</evidence>
<protein>
    <submittedName>
        <fullName evidence="6">HTH-type transcriptional repressor KstR2</fullName>
    </submittedName>
</protein>
<evidence type="ECO:0000256" key="3">
    <source>
        <dbReference type="ARBA" id="ARBA00023163"/>
    </source>
</evidence>
<keyword evidence="2 4" id="KW-0238">DNA-binding</keyword>
<dbReference type="Gene3D" id="1.10.357.10">
    <property type="entry name" value="Tetracycline Repressor, domain 2"/>
    <property type="match status" value="1"/>
</dbReference>
<evidence type="ECO:0000256" key="4">
    <source>
        <dbReference type="PROSITE-ProRule" id="PRU00335"/>
    </source>
</evidence>
<sequence>MLTLRERQKQRRRDRIFRTAINLFREKGFHQTTATDIAKASHVSRGTFFNYYAYKEAVLLDFGAQLLGELREQALAELNQGSPPLEVLRRLWNRLAEVSERERVLLSPLAYELLNPDPQRAKAAFEALPLGDLIAEILYPLKIQGRLRQDMSLERISRSMADVYLLSALRWAAYTPGRQLKDEMNKFLDLMLEGALSREVGKPAKAARTSS</sequence>
<dbReference type="GO" id="GO:0003700">
    <property type="term" value="F:DNA-binding transcription factor activity"/>
    <property type="evidence" value="ECO:0007669"/>
    <property type="project" value="TreeGrafter"/>
</dbReference>
<dbReference type="Pfam" id="PF00440">
    <property type="entry name" value="TetR_N"/>
    <property type="match status" value="1"/>
</dbReference>
<evidence type="ECO:0000313" key="7">
    <source>
        <dbReference type="Proteomes" id="UP000266089"/>
    </source>
</evidence>
<organism evidence="6 7">
    <name type="scientific">Meiothermus taiwanensis</name>
    <dbReference type="NCBI Taxonomy" id="172827"/>
    <lineage>
        <taxon>Bacteria</taxon>
        <taxon>Thermotogati</taxon>
        <taxon>Deinococcota</taxon>
        <taxon>Deinococci</taxon>
        <taxon>Thermales</taxon>
        <taxon>Thermaceae</taxon>
        <taxon>Meiothermus</taxon>
    </lineage>
</organism>
<dbReference type="PROSITE" id="PS50977">
    <property type="entry name" value="HTH_TETR_2"/>
    <property type="match status" value="1"/>
</dbReference>
<dbReference type="PANTHER" id="PTHR30055:SF234">
    <property type="entry name" value="HTH-TYPE TRANSCRIPTIONAL REGULATOR BETI"/>
    <property type="match status" value="1"/>
</dbReference>
<dbReference type="InterPro" id="IPR001647">
    <property type="entry name" value="HTH_TetR"/>
</dbReference>
<proteinExistence type="predicted"/>
<name>A0A399E9V6_9DEIN</name>